<dbReference type="PANTHER" id="PTHR24221">
    <property type="entry name" value="ATP-BINDING CASSETTE SUB-FAMILY B"/>
    <property type="match status" value="1"/>
</dbReference>
<dbReference type="InterPro" id="IPR039421">
    <property type="entry name" value="Type_1_exporter"/>
</dbReference>
<dbReference type="Gene3D" id="3.40.50.300">
    <property type="entry name" value="P-loop containing nucleotide triphosphate hydrolases"/>
    <property type="match status" value="1"/>
</dbReference>
<evidence type="ECO:0000256" key="5">
    <source>
        <dbReference type="ARBA" id="ARBA00022989"/>
    </source>
</evidence>
<dbReference type="eggNOG" id="COG1132">
    <property type="taxonomic scope" value="Bacteria"/>
</dbReference>
<protein>
    <submittedName>
        <fullName evidence="10">ABC-type multidrug transport system ATPase and permease component</fullName>
    </submittedName>
</protein>
<evidence type="ECO:0000256" key="1">
    <source>
        <dbReference type="ARBA" id="ARBA00004651"/>
    </source>
</evidence>
<dbReference type="SUPFAM" id="SSF90123">
    <property type="entry name" value="ABC transporter transmembrane region"/>
    <property type="match status" value="1"/>
</dbReference>
<comment type="caution">
    <text evidence="10">The sequence shown here is derived from an EMBL/GenBank/DDBJ whole genome shotgun (WGS) entry which is preliminary data.</text>
</comment>
<proteinExistence type="predicted"/>
<dbReference type="PROSITE" id="PS50893">
    <property type="entry name" value="ABC_TRANSPORTER_2"/>
    <property type="match status" value="1"/>
</dbReference>
<dbReference type="GO" id="GO:0005524">
    <property type="term" value="F:ATP binding"/>
    <property type="evidence" value="ECO:0007669"/>
    <property type="project" value="UniProtKB-KW"/>
</dbReference>
<evidence type="ECO:0000256" key="7">
    <source>
        <dbReference type="SAM" id="Phobius"/>
    </source>
</evidence>
<reference evidence="10 11" key="1">
    <citation type="journal article" date="2012" name="PLoS ONE">
        <title>Functional divergence in the genus oenococcus as predicted by genome sequencing of the newly-described species, Oenococcus kitaharae.</title>
        <authorList>
            <person name="Borneman A.R."/>
            <person name="McCarthy J.M."/>
            <person name="Chambers P.J."/>
            <person name="Bartowsky E.J."/>
        </authorList>
    </citation>
    <scope>NUCLEOTIDE SEQUENCE [LARGE SCALE GENOMIC DNA]</scope>
    <source>
        <strain evidence="11">DSM17330</strain>
    </source>
</reference>
<keyword evidence="2 7" id="KW-0812">Transmembrane</keyword>
<dbReference type="EMBL" id="AFVZ01000001">
    <property type="protein sequence ID" value="EHN58589.1"/>
    <property type="molecule type" value="Genomic_DNA"/>
</dbReference>
<feature type="domain" description="ABC transmembrane type-1" evidence="9">
    <location>
        <begin position="31"/>
        <end position="331"/>
    </location>
</feature>
<dbReference type="GO" id="GO:0034040">
    <property type="term" value="F:ATPase-coupled lipid transmembrane transporter activity"/>
    <property type="evidence" value="ECO:0007669"/>
    <property type="project" value="TreeGrafter"/>
</dbReference>
<evidence type="ECO:0000256" key="4">
    <source>
        <dbReference type="ARBA" id="ARBA00022840"/>
    </source>
</evidence>
<keyword evidence="6 7" id="KW-0472">Membrane</keyword>
<dbReference type="InterPro" id="IPR017871">
    <property type="entry name" value="ABC_transporter-like_CS"/>
</dbReference>
<dbReference type="PROSITE" id="PS00211">
    <property type="entry name" value="ABC_TRANSPORTER_1"/>
    <property type="match status" value="1"/>
</dbReference>
<evidence type="ECO:0000313" key="10">
    <source>
        <dbReference type="EMBL" id="EHN58589.1"/>
    </source>
</evidence>
<dbReference type="GO" id="GO:0005886">
    <property type="term" value="C:plasma membrane"/>
    <property type="evidence" value="ECO:0007669"/>
    <property type="project" value="UniProtKB-SubCell"/>
</dbReference>
<dbReference type="Pfam" id="PF00005">
    <property type="entry name" value="ABC_tran"/>
    <property type="match status" value="1"/>
</dbReference>
<dbReference type="GO" id="GO:0016887">
    <property type="term" value="F:ATP hydrolysis activity"/>
    <property type="evidence" value="ECO:0007669"/>
    <property type="project" value="InterPro"/>
</dbReference>
<dbReference type="PATRIC" id="fig|1045004.4.peg.469"/>
<evidence type="ECO:0000259" key="9">
    <source>
        <dbReference type="PROSITE" id="PS50929"/>
    </source>
</evidence>
<feature type="domain" description="ABC transporter" evidence="8">
    <location>
        <begin position="370"/>
        <end position="608"/>
    </location>
</feature>
<keyword evidence="4" id="KW-0067">ATP-binding</keyword>
<organism evidence="10 11">
    <name type="scientific">Oenococcus kitaharae DSM 17330</name>
    <dbReference type="NCBI Taxonomy" id="1045004"/>
    <lineage>
        <taxon>Bacteria</taxon>
        <taxon>Bacillati</taxon>
        <taxon>Bacillota</taxon>
        <taxon>Bacilli</taxon>
        <taxon>Lactobacillales</taxon>
        <taxon>Lactobacillaceae</taxon>
        <taxon>Oenococcus</taxon>
    </lineage>
</organism>
<accession>G9WF29</accession>
<dbReference type="Proteomes" id="UP000004959">
    <property type="component" value="Chromosome"/>
</dbReference>
<dbReference type="AlphaFoldDB" id="G9WF29"/>
<dbReference type="PROSITE" id="PS50929">
    <property type="entry name" value="ABC_TM1F"/>
    <property type="match status" value="1"/>
</dbReference>
<feature type="transmembrane region" description="Helical" evidence="7">
    <location>
        <begin position="31"/>
        <end position="53"/>
    </location>
</feature>
<feature type="transmembrane region" description="Helical" evidence="7">
    <location>
        <begin position="150"/>
        <end position="171"/>
    </location>
</feature>
<keyword evidence="5 7" id="KW-1133">Transmembrane helix</keyword>
<dbReference type="InterPro" id="IPR027417">
    <property type="entry name" value="P-loop_NTPase"/>
</dbReference>
<dbReference type="Gene3D" id="1.20.1560.10">
    <property type="entry name" value="ABC transporter type 1, transmembrane domain"/>
    <property type="match status" value="1"/>
</dbReference>
<evidence type="ECO:0000313" key="11">
    <source>
        <dbReference type="Proteomes" id="UP000004959"/>
    </source>
</evidence>
<evidence type="ECO:0000259" key="8">
    <source>
        <dbReference type="PROSITE" id="PS50893"/>
    </source>
</evidence>
<feature type="transmembrane region" description="Helical" evidence="7">
    <location>
        <begin position="65"/>
        <end position="85"/>
    </location>
</feature>
<dbReference type="InterPro" id="IPR011527">
    <property type="entry name" value="ABC1_TM_dom"/>
</dbReference>
<comment type="subcellular location">
    <subcellularLocation>
        <location evidence="1">Cell membrane</location>
        <topology evidence="1">Multi-pass membrane protein</topology>
    </subcellularLocation>
</comment>
<feature type="transmembrane region" description="Helical" evidence="7">
    <location>
        <begin position="183"/>
        <end position="204"/>
    </location>
</feature>
<keyword evidence="11" id="KW-1185">Reference proteome</keyword>
<name>G9WF29_9LACO</name>
<dbReference type="SUPFAM" id="SSF52540">
    <property type="entry name" value="P-loop containing nucleoside triphosphate hydrolases"/>
    <property type="match status" value="1"/>
</dbReference>
<evidence type="ECO:0000256" key="6">
    <source>
        <dbReference type="ARBA" id="ARBA00023136"/>
    </source>
</evidence>
<dbReference type="PANTHER" id="PTHR24221:SF646">
    <property type="entry name" value="HAEMOLYSIN SECRETION ATP-BINDING PROTEIN"/>
    <property type="match status" value="1"/>
</dbReference>
<gene>
    <name evidence="10" type="ORF">OKIT_0473</name>
</gene>
<dbReference type="HOGENOM" id="CLU_000604_84_3_9"/>
<dbReference type="InterPro" id="IPR036640">
    <property type="entry name" value="ABC1_TM_sf"/>
</dbReference>
<evidence type="ECO:0000256" key="2">
    <source>
        <dbReference type="ARBA" id="ARBA00022692"/>
    </source>
</evidence>
<evidence type="ECO:0000256" key="3">
    <source>
        <dbReference type="ARBA" id="ARBA00022741"/>
    </source>
</evidence>
<dbReference type="RefSeq" id="WP_007744963.1">
    <property type="nucleotide sequence ID" value="NZ_CM001398.1"/>
</dbReference>
<dbReference type="InterPro" id="IPR003593">
    <property type="entry name" value="AAA+_ATPase"/>
</dbReference>
<feature type="transmembrane region" description="Helical" evidence="7">
    <location>
        <begin position="283"/>
        <end position="316"/>
    </location>
</feature>
<dbReference type="GO" id="GO:0140359">
    <property type="term" value="F:ABC-type transporter activity"/>
    <property type="evidence" value="ECO:0007669"/>
    <property type="project" value="InterPro"/>
</dbReference>
<sequence>MTNQKKNFGQKLWNIIRVVHTLDAKAVWLELAYAFAMLASPYLNIAFLGLLLIGLQRGFSNDHMLLLLAIFLGTRLFVTLITSWLEKLAADHETYVGQRLRAKTTEKLLSISYSDFESPEMREAYTGTKRGINMSGGLTSLLQNGFRDTFSLIISAIFAIGIFITLAQGHVRMSATAAGFFNGFHYPLTLVLLLAAPIGLGFWATKRGNIQQRKMIAGIIRENRVFGYFINFVDTFKHGELTRLYGADKLIKSQEEASNNRSWEDYWRGAIGSLLYALPPTILINLLVGALFALIGLQAFGGGIAIGTVLIAVGYFQQFMNAFNEFTGSVGWYLNMIDYLQYFSDFFSLPDAAESGSLPVEKRTDNDFAISFHDVSFKYPGSDAWALRHVNLDLHIGERLAIVGPNGSGKTTLIMLLTRLYAPTEGRITLNDIDIAKYEAKEYESLMGVVFQDFRLFAYSISENVAADSVPDKTHVWQALDVADIKKRVVALPKTIDTPLTTALSPDGVAVSGGEAQKIAIARAWYKNAPIVILDEPTAALDPISEYEIYQRFDDLIADKTAIYISHRMSSTRFSQRIIVFNQGQIVQDGTHDSLMAQPGLYRDLFNAQAKYYTDDRVASERANGDKKTNAVTG</sequence>
<dbReference type="SMART" id="SM00382">
    <property type="entry name" value="AAA"/>
    <property type="match status" value="1"/>
</dbReference>
<dbReference type="InterPro" id="IPR003439">
    <property type="entry name" value="ABC_transporter-like_ATP-bd"/>
</dbReference>
<keyword evidence="3" id="KW-0547">Nucleotide-binding</keyword>